<dbReference type="Pfam" id="PF12146">
    <property type="entry name" value="Hydrolase_4"/>
    <property type="match status" value="1"/>
</dbReference>
<evidence type="ECO:0000313" key="3">
    <source>
        <dbReference type="Proteomes" id="UP000309992"/>
    </source>
</evidence>
<dbReference type="RefSeq" id="WP_137092759.1">
    <property type="nucleotide sequence ID" value="NZ_SWMS01000001.1"/>
</dbReference>
<comment type="caution">
    <text evidence="2">The sequence shown here is derived from an EMBL/GenBank/DDBJ whole genome shotgun (WGS) entry which is preliminary data.</text>
</comment>
<sequence>MSYQRRAVLIHYSEDAGHSHDSYVQQAAGESDTRQRIMLAAVHYRPSAPSDTVIVFMHPMHGLAHHPLVEHLAAAGHHVLCCPSRYSSDSSLIMEKVVSDLGGCVRHLKDELGYRRVVLAGWSGGGALMAFYQSQAENPTVVDTPAGDPYNLVRAGLIPADGIMFIAAHASRHQLLTESLDPAVVDERDPSVRDPRWDLYATDALTRPPYSASFIASYRAAQIDRNRRITTWVRATLRHLRESGRQDEEYAFTVHGTMADPRWLDPSVDPNERRANWCYQGDPRVVNNGPTGLARFSTLRSWLSQWSYDESMADGPARAAEISVPVLVIAMGADDACPPSHPRALFDAIPHDDKEFHVIPGVNHYIQGTPDGLPRTRALCQNWLKAHDFG</sequence>
<dbReference type="GO" id="GO:0016787">
    <property type="term" value="F:hydrolase activity"/>
    <property type="evidence" value="ECO:0007669"/>
    <property type="project" value="UniProtKB-KW"/>
</dbReference>
<proteinExistence type="predicted"/>
<dbReference type="Gene3D" id="3.40.50.1820">
    <property type="entry name" value="alpha/beta hydrolase"/>
    <property type="match status" value="1"/>
</dbReference>
<dbReference type="InterPro" id="IPR029058">
    <property type="entry name" value="AB_hydrolase_fold"/>
</dbReference>
<reference evidence="2 3" key="1">
    <citation type="journal article" date="2015" name="Antonie Van Leeuwenhoek">
        <title>Prauserella endophytica sp. nov., an endophytic actinobacterium isolated from Tamarix taklamakanensis.</title>
        <authorList>
            <person name="Liu J.M."/>
            <person name="Habden X."/>
            <person name="Guo L."/>
            <person name="Tuo L."/>
            <person name="Jiang Z.K."/>
            <person name="Liu S.W."/>
            <person name="Liu X.F."/>
            <person name="Chen L."/>
            <person name="Li R.F."/>
            <person name="Zhang Y.Q."/>
            <person name="Sun C.H."/>
        </authorList>
    </citation>
    <scope>NUCLEOTIDE SEQUENCE [LARGE SCALE GENOMIC DNA]</scope>
    <source>
        <strain evidence="2 3">CGMCC 4.7182</strain>
    </source>
</reference>
<keyword evidence="3" id="KW-1185">Reference proteome</keyword>
<accession>A0ABY2SBA7</accession>
<name>A0ABY2SBA7_9PSEU</name>
<organism evidence="2 3">
    <name type="scientific">Prauserella endophytica</name>
    <dbReference type="NCBI Taxonomy" id="1592324"/>
    <lineage>
        <taxon>Bacteria</taxon>
        <taxon>Bacillati</taxon>
        <taxon>Actinomycetota</taxon>
        <taxon>Actinomycetes</taxon>
        <taxon>Pseudonocardiales</taxon>
        <taxon>Pseudonocardiaceae</taxon>
        <taxon>Prauserella</taxon>
        <taxon>Prauserella coralliicola group</taxon>
    </lineage>
</organism>
<gene>
    <name evidence="2" type="ORF">FCN18_00590</name>
</gene>
<dbReference type="SUPFAM" id="SSF53474">
    <property type="entry name" value="alpha/beta-Hydrolases"/>
    <property type="match status" value="1"/>
</dbReference>
<feature type="domain" description="Serine aminopeptidase S33" evidence="1">
    <location>
        <begin position="312"/>
        <end position="367"/>
    </location>
</feature>
<evidence type="ECO:0000259" key="1">
    <source>
        <dbReference type="Pfam" id="PF12146"/>
    </source>
</evidence>
<dbReference type="EMBL" id="SWMS01000001">
    <property type="protein sequence ID" value="TKG73135.1"/>
    <property type="molecule type" value="Genomic_DNA"/>
</dbReference>
<dbReference type="InterPro" id="IPR022742">
    <property type="entry name" value="Hydrolase_4"/>
</dbReference>
<dbReference type="Proteomes" id="UP000309992">
    <property type="component" value="Unassembled WGS sequence"/>
</dbReference>
<keyword evidence="2" id="KW-0378">Hydrolase</keyword>
<evidence type="ECO:0000313" key="2">
    <source>
        <dbReference type="EMBL" id="TKG73135.1"/>
    </source>
</evidence>
<protein>
    <submittedName>
        <fullName evidence="2">Alpha/beta fold hydrolase</fullName>
    </submittedName>
</protein>